<dbReference type="EMBL" id="JH711590">
    <property type="protein sequence ID" value="EIW74873.1"/>
    <property type="molecule type" value="Genomic_DNA"/>
</dbReference>
<keyword evidence="1" id="KW-0689">Ribosomal protein</keyword>
<dbReference type="GeneID" id="19208530"/>
<dbReference type="GO" id="GO:0005840">
    <property type="term" value="C:ribosome"/>
    <property type="evidence" value="ECO:0007669"/>
    <property type="project" value="UniProtKB-KW"/>
</dbReference>
<keyword evidence="1" id="KW-0687">Ribonucleoprotein</keyword>
<feature type="non-terminal residue" evidence="1">
    <location>
        <position position="1"/>
    </location>
</feature>
<organism evidence="1 2">
    <name type="scientific">Coniophora puteana (strain RWD-64-598)</name>
    <name type="common">Brown rot fungus</name>
    <dbReference type="NCBI Taxonomy" id="741705"/>
    <lineage>
        <taxon>Eukaryota</taxon>
        <taxon>Fungi</taxon>
        <taxon>Dikarya</taxon>
        <taxon>Basidiomycota</taxon>
        <taxon>Agaricomycotina</taxon>
        <taxon>Agaricomycetes</taxon>
        <taxon>Agaricomycetidae</taxon>
        <taxon>Boletales</taxon>
        <taxon>Coniophorineae</taxon>
        <taxon>Coniophoraceae</taxon>
        <taxon>Coniophora</taxon>
    </lineage>
</organism>
<evidence type="ECO:0000313" key="1">
    <source>
        <dbReference type="EMBL" id="EIW74873.1"/>
    </source>
</evidence>
<proteinExistence type="predicted"/>
<gene>
    <name evidence="1" type="ORF">CONPUDRAFT_66843</name>
</gene>
<dbReference type="PANTHER" id="PTHR10052">
    <property type="entry name" value="60S RIBOSOMAL PROTEIN L18A"/>
    <property type="match status" value="1"/>
</dbReference>
<dbReference type="Proteomes" id="UP000053558">
    <property type="component" value="Unassembled WGS sequence"/>
</dbReference>
<reference evidence="2" key="1">
    <citation type="journal article" date="2012" name="Science">
        <title>The Paleozoic origin of enzymatic lignin decomposition reconstructed from 31 fungal genomes.</title>
        <authorList>
            <person name="Floudas D."/>
            <person name="Binder M."/>
            <person name="Riley R."/>
            <person name="Barry K."/>
            <person name="Blanchette R.A."/>
            <person name="Henrissat B."/>
            <person name="Martinez A.T."/>
            <person name="Otillar R."/>
            <person name="Spatafora J.W."/>
            <person name="Yadav J.S."/>
            <person name="Aerts A."/>
            <person name="Benoit I."/>
            <person name="Boyd A."/>
            <person name="Carlson A."/>
            <person name="Copeland A."/>
            <person name="Coutinho P.M."/>
            <person name="de Vries R.P."/>
            <person name="Ferreira P."/>
            <person name="Findley K."/>
            <person name="Foster B."/>
            <person name="Gaskell J."/>
            <person name="Glotzer D."/>
            <person name="Gorecki P."/>
            <person name="Heitman J."/>
            <person name="Hesse C."/>
            <person name="Hori C."/>
            <person name="Igarashi K."/>
            <person name="Jurgens J.A."/>
            <person name="Kallen N."/>
            <person name="Kersten P."/>
            <person name="Kohler A."/>
            <person name="Kuees U."/>
            <person name="Kumar T.K.A."/>
            <person name="Kuo A."/>
            <person name="LaButti K."/>
            <person name="Larrondo L.F."/>
            <person name="Lindquist E."/>
            <person name="Ling A."/>
            <person name="Lombard V."/>
            <person name="Lucas S."/>
            <person name="Lundell T."/>
            <person name="Martin R."/>
            <person name="McLaughlin D.J."/>
            <person name="Morgenstern I."/>
            <person name="Morin E."/>
            <person name="Murat C."/>
            <person name="Nagy L.G."/>
            <person name="Nolan M."/>
            <person name="Ohm R.A."/>
            <person name="Patyshakuliyeva A."/>
            <person name="Rokas A."/>
            <person name="Ruiz-Duenas F.J."/>
            <person name="Sabat G."/>
            <person name="Salamov A."/>
            <person name="Samejima M."/>
            <person name="Schmutz J."/>
            <person name="Slot J.C."/>
            <person name="St John F."/>
            <person name="Stenlid J."/>
            <person name="Sun H."/>
            <person name="Sun S."/>
            <person name="Syed K."/>
            <person name="Tsang A."/>
            <person name="Wiebenga A."/>
            <person name="Young D."/>
            <person name="Pisabarro A."/>
            <person name="Eastwood D.C."/>
            <person name="Martin F."/>
            <person name="Cullen D."/>
            <person name="Grigoriev I.V."/>
            <person name="Hibbett D.S."/>
        </authorList>
    </citation>
    <scope>NUCLEOTIDE SEQUENCE [LARGE SCALE GENOMIC DNA]</scope>
    <source>
        <strain evidence="2">RWD-64-598 SS2</strain>
    </source>
</reference>
<dbReference type="InterPro" id="IPR021138">
    <property type="entry name" value="Ribosomal_eL20_eukaryotes"/>
</dbReference>
<dbReference type="KEGG" id="cput:CONPUDRAFT_66843"/>
<protein>
    <submittedName>
        <fullName evidence="1">Ribosomal protein L18ae</fullName>
    </submittedName>
</protein>
<sequence>TCNDPTPKIYCMRIFAPDEVVAKSRFWYFLRRSNEIIGVNVVYFDPLQLARSTWPSNVESCIWLRYNSHSGTYNMYEGFRELSSAHAVKRLYYDTYGTVPVFLDDSRLPFIGLQKSNDVRRPCIKHLLQPNLKLPLPHRVAKSKSKFVAQRPTTF</sequence>
<dbReference type="Gene3D" id="3.10.20.10">
    <property type="match status" value="2"/>
</dbReference>
<dbReference type="OrthoDB" id="1294322at2759"/>
<dbReference type="GO" id="GO:0006412">
    <property type="term" value="P:translation"/>
    <property type="evidence" value="ECO:0007669"/>
    <property type="project" value="InterPro"/>
</dbReference>
<comment type="caution">
    <text evidence="1">The sequence shown here is derived from an EMBL/GenBank/DDBJ whole genome shotgun (WGS) entry which is preliminary data.</text>
</comment>
<accession>A0A5M3M735</accession>
<evidence type="ECO:0000313" key="2">
    <source>
        <dbReference type="Proteomes" id="UP000053558"/>
    </source>
</evidence>
<dbReference type="GO" id="GO:0003735">
    <property type="term" value="F:structural constituent of ribosome"/>
    <property type="evidence" value="ECO:0007669"/>
    <property type="project" value="InterPro"/>
</dbReference>
<dbReference type="AlphaFoldDB" id="A0A5M3M735"/>
<name>A0A5M3M735_CONPW</name>
<dbReference type="RefSeq" id="XP_007774806.1">
    <property type="nucleotide sequence ID" value="XM_007776616.1"/>
</dbReference>
<keyword evidence="2" id="KW-1185">Reference proteome</keyword>
<dbReference type="OMA" id="MCKREST"/>